<dbReference type="InterPro" id="IPR010318">
    <property type="entry name" value="S-Me-THD_N"/>
</dbReference>
<reference evidence="3 4" key="1">
    <citation type="journal article" date="2013" name="Genome Announc.">
        <title>Complete Genome Sequence of the Thermophilic and Facultatively Chemolithoautotrophic Sulfate Reducer Archaeoglobus sulfaticallidus Strain PM70-1T.</title>
        <authorList>
            <person name="Stokke R."/>
            <person name="Hocking W.P."/>
            <person name="Steinsbu B.O."/>
            <person name="Steen I.H."/>
        </authorList>
    </citation>
    <scope>NUCLEOTIDE SEQUENCE [LARGE SCALE GENOMIC DNA]</scope>
    <source>
        <strain evidence="3">PM70-1</strain>
    </source>
</reference>
<accession>N0BGB0</accession>
<dbReference type="Gene3D" id="3.40.1610.10">
    <property type="entry name" value="CV3147-like domain"/>
    <property type="match status" value="1"/>
</dbReference>
<dbReference type="SUPFAM" id="SSF160991">
    <property type="entry name" value="CV3147-like"/>
    <property type="match status" value="1"/>
</dbReference>
<evidence type="ECO:0008006" key="5">
    <source>
        <dbReference type="Google" id="ProtNLM"/>
    </source>
</evidence>
<dbReference type="InterPro" id="IPR024071">
    <property type="entry name" value="S-Me-THD_C_sf"/>
</dbReference>
<proteinExistence type="predicted"/>
<evidence type="ECO:0000313" key="3">
    <source>
        <dbReference type="EMBL" id="AGK62013.1"/>
    </source>
</evidence>
<dbReference type="Pfam" id="PF20906">
    <property type="entry name" value="S-Me-THD_C"/>
    <property type="match status" value="1"/>
</dbReference>
<name>N0BGB0_9EURY</name>
<dbReference type="KEGG" id="ast:Asulf_02050"/>
<dbReference type="Pfam" id="PF06032">
    <property type="entry name" value="S-Me-THD_N"/>
    <property type="match status" value="1"/>
</dbReference>
<dbReference type="RefSeq" id="WP_015591609.1">
    <property type="nucleotide sequence ID" value="NC_021169.1"/>
</dbReference>
<feature type="domain" description="S-Me-THD N-terminal" evidence="1">
    <location>
        <begin position="7"/>
        <end position="163"/>
    </location>
</feature>
<evidence type="ECO:0000259" key="2">
    <source>
        <dbReference type="Pfam" id="PF20906"/>
    </source>
</evidence>
<dbReference type="InterPro" id="IPR048350">
    <property type="entry name" value="S-Me-THD-like_C"/>
</dbReference>
<protein>
    <recommendedName>
        <fullName evidence="5">DUF917 domain-containing protein</fullName>
    </recommendedName>
</protein>
<gene>
    <name evidence="3" type="ORF">Asulf_02050</name>
</gene>
<dbReference type="STRING" id="387631.Asulf_02050"/>
<dbReference type="InterPro" id="IPR027479">
    <property type="entry name" value="S-Me-THD_N_sf"/>
</dbReference>
<dbReference type="Gene3D" id="2.40.390.10">
    <property type="entry name" value="CV3147-like"/>
    <property type="match status" value="1"/>
</dbReference>
<evidence type="ECO:0000259" key="1">
    <source>
        <dbReference type="Pfam" id="PF06032"/>
    </source>
</evidence>
<dbReference type="OrthoDB" id="46232at2157"/>
<keyword evidence="4" id="KW-1185">Reference proteome</keyword>
<sequence length="362" mass="39119">MRSLDKEDIENLAVGAAILGTGGGGDPYLGKLTAIQALDEGYEINVVDVKEVPDDALVIPSAGMGSPTVIVEKIPKGTEIINAFKTLSEYLGREVYATMPIEAGGLNSTFPLAVGAKMGIPIVDADGMGRAFPELQMTTFHINGVTVTPMALADERDNTVLLKTCDNYWAEWIARDITIRFGGTAWIALYPMTGKELKKAAIPGTMGLAEKLGAAVRETKESKGNPIDAVLDVSNGFELFKGKIVDVVRRTTGGFARGEIKIEGIDEYKGQNLLVHFQNENLVAIKDGEVIASVPDLITLLDLETAMPITTEAVKYGYRCFVIGIPCSEMWRTEKGLEVAGPKYFGYDVEYKPIEEIMGGMQ</sequence>
<dbReference type="AlphaFoldDB" id="N0BGB0"/>
<feature type="domain" description="S-Me-THD-like C-terminal" evidence="2">
    <location>
        <begin position="166"/>
        <end position="354"/>
    </location>
</feature>
<organism evidence="3 4">
    <name type="scientific">Archaeoglobus sulfaticallidus PM70-1</name>
    <dbReference type="NCBI Taxonomy" id="387631"/>
    <lineage>
        <taxon>Archaea</taxon>
        <taxon>Methanobacteriati</taxon>
        <taxon>Methanobacteriota</taxon>
        <taxon>Archaeoglobi</taxon>
        <taxon>Archaeoglobales</taxon>
        <taxon>Archaeoglobaceae</taxon>
        <taxon>Archaeoglobus</taxon>
    </lineage>
</organism>
<dbReference type="GeneID" id="15393685"/>
<dbReference type="HOGENOM" id="CLU_038930_0_1_2"/>
<dbReference type="Proteomes" id="UP000013307">
    <property type="component" value="Chromosome"/>
</dbReference>
<dbReference type="eggNOG" id="arCOG03841">
    <property type="taxonomic scope" value="Archaea"/>
</dbReference>
<evidence type="ECO:0000313" key="4">
    <source>
        <dbReference type="Proteomes" id="UP000013307"/>
    </source>
</evidence>
<dbReference type="EMBL" id="CP005290">
    <property type="protein sequence ID" value="AGK62013.1"/>
    <property type="molecule type" value="Genomic_DNA"/>
</dbReference>